<dbReference type="Pfam" id="PF18564">
    <property type="entry name" value="Glyco_hydro_5_C"/>
    <property type="match status" value="1"/>
</dbReference>
<feature type="transmembrane region" description="Helical" evidence="4">
    <location>
        <begin position="804"/>
        <end position="827"/>
    </location>
</feature>
<protein>
    <recommendedName>
        <fullName evidence="5">Glycoside hydrolase family 5 C-terminal domain-containing protein</fullName>
    </recommendedName>
</protein>
<evidence type="ECO:0000256" key="4">
    <source>
        <dbReference type="SAM" id="Phobius"/>
    </source>
</evidence>
<comment type="caution">
    <text evidence="6">The sequence shown here is derived from an EMBL/GenBank/DDBJ whole genome shotgun (WGS) entry which is preliminary data.</text>
</comment>
<accession>A0AAD5W090</accession>
<dbReference type="InterPro" id="IPR018087">
    <property type="entry name" value="Glyco_hydro_5_CS"/>
</dbReference>
<keyword evidence="2" id="KW-0378">Hydrolase</keyword>
<dbReference type="Gene3D" id="3.20.20.80">
    <property type="entry name" value="Glycosidases"/>
    <property type="match status" value="2"/>
</dbReference>
<reference evidence="6" key="1">
    <citation type="submission" date="2022-07" db="EMBL/GenBank/DDBJ databases">
        <title>Genome Sequence of Leucocoprinus birnbaumii.</title>
        <authorList>
            <person name="Buettner E."/>
        </authorList>
    </citation>
    <scope>NUCLEOTIDE SEQUENCE</scope>
    <source>
        <strain evidence="6">VT141</strain>
    </source>
</reference>
<evidence type="ECO:0000259" key="5">
    <source>
        <dbReference type="Pfam" id="PF18564"/>
    </source>
</evidence>
<feature type="domain" description="Glycoside hydrolase family 5 C-terminal" evidence="5">
    <location>
        <begin position="670"/>
        <end position="785"/>
    </location>
</feature>
<dbReference type="AlphaFoldDB" id="A0AAD5W090"/>
<keyword evidence="3" id="KW-0326">Glycosidase</keyword>
<evidence type="ECO:0000313" key="6">
    <source>
        <dbReference type="EMBL" id="KAJ3574878.1"/>
    </source>
</evidence>
<sequence>MFYLQPESFCARREDTPKMSVASLKCPVQDRSSAAGVEGEACRVGRRNTRRGIMAATTSPSNSFIMVDKPLKRHPSKDPQYRPGSSATSYAHDWSSTGTAGGIRLQGRHFVDGYGRVCNLRGVNLSGSCKTPVNHTNEDWPEDPKIVTFVGRPFPLSEAHEHFSRLRRWGLTFIRFLVTWEAIEHEGPGIYDQAYLDYLRELLSLLPKYGISAFISMHQDVWSRYSGGSGAPAWTLEAAGFDLDNLEETGAAWLAGMRGGGHSDMERGLWPTGYHKLAASTLNTLFWAGDTFAPKLKAKDDVPIQQFLQNTFLGSWEVLVRAVGDLEGVLGFQMMNEPHRGYIDLKSMYSFDYNTELHISHIPSTIQSFQLGAGYPTLVPTWTRSFPMPTKQTGHTLLNEGKKKAWKEDGPTKGQCLWEMHGVWGWCKTKKQAVVLRENYFVKHPISGEKIEWYTDYYYPFMQKWASVVLKASTPDKILFVEAIPNEYCPTSWTEEYRIPNMVYAPHWYDLNSLFNKSFGEFSVNVQGLSRGMFPLKAFYWGHKGARDNFSLQIRTLTEEAYKSLGDIPVLFGECGIPMDMNKGEAFVTEDFIWQKRMMDAMLTGLDRSLVGFNLWNYNPDNTDEEGDQWNGENFSWFSQRRAMPNFLLEYEQTSPHLDGGGRILDAVVRPYPAKVAGIPLEFNYEMMNGEMSFTWQVPEGKGENEFGTHETEIFFPSLLVSGRKLLLEAQVDLSGYDYDDESELVRKLQALTKKKFAYTYDEKRQTLFVVPKDNSPGTKHSIRVKVWPPIRPVFNLNDFWSDFGIWVGAVAVVIVAVFMAIVIGLFSERMGFA</sequence>
<dbReference type="GO" id="GO:0050295">
    <property type="term" value="F:steryl-beta-glucosidase activity"/>
    <property type="evidence" value="ECO:0007669"/>
    <property type="project" value="TreeGrafter"/>
</dbReference>
<dbReference type="PANTHER" id="PTHR31308:SF5">
    <property type="entry name" value="ERGOSTERYL-BETA-GLUCOSIDASE"/>
    <property type="match status" value="1"/>
</dbReference>
<keyword evidence="4" id="KW-0812">Transmembrane</keyword>
<dbReference type="GO" id="GO:1904462">
    <property type="term" value="P:ergosteryl 3-beta-D-glucoside catabolic process"/>
    <property type="evidence" value="ECO:0007669"/>
    <property type="project" value="TreeGrafter"/>
</dbReference>
<dbReference type="PANTHER" id="PTHR31308">
    <property type="match status" value="1"/>
</dbReference>
<dbReference type="Gene3D" id="2.60.40.1180">
    <property type="entry name" value="Golgi alpha-mannosidase II"/>
    <property type="match status" value="1"/>
</dbReference>
<proteinExistence type="inferred from homology"/>
<organism evidence="6 7">
    <name type="scientific">Leucocoprinus birnbaumii</name>
    <dbReference type="NCBI Taxonomy" id="56174"/>
    <lineage>
        <taxon>Eukaryota</taxon>
        <taxon>Fungi</taxon>
        <taxon>Dikarya</taxon>
        <taxon>Basidiomycota</taxon>
        <taxon>Agaricomycotina</taxon>
        <taxon>Agaricomycetes</taxon>
        <taxon>Agaricomycetidae</taxon>
        <taxon>Agaricales</taxon>
        <taxon>Agaricineae</taxon>
        <taxon>Agaricaceae</taxon>
        <taxon>Leucocoprinus</taxon>
    </lineage>
</organism>
<dbReference type="PROSITE" id="PS00659">
    <property type="entry name" value="GLYCOSYL_HYDROL_F5"/>
    <property type="match status" value="1"/>
</dbReference>
<name>A0AAD5W090_9AGAR</name>
<dbReference type="InterPro" id="IPR041036">
    <property type="entry name" value="GH5_C"/>
</dbReference>
<evidence type="ECO:0000256" key="1">
    <source>
        <dbReference type="ARBA" id="ARBA00005641"/>
    </source>
</evidence>
<dbReference type="GO" id="GO:0005975">
    <property type="term" value="P:carbohydrate metabolic process"/>
    <property type="evidence" value="ECO:0007669"/>
    <property type="project" value="InterPro"/>
</dbReference>
<dbReference type="EMBL" id="JANIEX010000054">
    <property type="protein sequence ID" value="KAJ3574878.1"/>
    <property type="molecule type" value="Genomic_DNA"/>
</dbReference>
<evidence type="ECO:0000256" key="2">
    <source>
        <dbReference type="ARBA" id="ARBA00022801"/>
    </source>
</evidence>
<gene>
    <name evidence="6" type="ORF">NP233_g1458</name>
</gene>
<evidence type="ECO:0000256" key="3">
    <source>
        <dbReference type="ARBA" id="ARBA00023295"/>
    </source>
</evidence>
<keyword evidence="4" id="KW-0472">Membrane</keyword>
<keyword evidence="7" id="KW-1185">Reference proteome</keyword>
<keyword evidence="4" id="KW-1133">Transmembrane helix</keyword>
<evidence type="ECO:0000313" key="7">
    <source>
        <dbReference type="Proteomes" id="UP001213000"/>
    </source>
</evidence>
<dbReference type="SUPFAM" id="SSF51445">
    <property type="entry name" value="(Trans)glycosidases"/>
    <property type="match status" value="1"/>
</dbReference>
<comment type="similarity">
    <text evidence="1">Belongs to the glycosyl hydrolase 5 (cellulase A) family.</text>
</comment>
<dbReference type="InterPro" id="IPR017853">
    <property type="entry name" value="GH"/>
</dbReference>
<dbReference type="Proteomes" id="UP001213000">
    <property type="component" value="Unassembled WGS sequence"/>
</dbReference>
<dbReference type="InterPro" id="IPR013780">
    <property type="entry name" value="Glyco_hydro_b"/>
</dbReference>
<dbReference type="InterPro" id="IPR052066">
    <property type="entry name" value="Glycosphingolipid_Hydrolases"/>
</dbReference>